<dbReference type="Pfam" id="PF01590">
    <property type="entry name" value="GAF"/>
    <property type="match status" value="1"/>
</dbReference>
<proteinExistence type="predicted"/>
<dbReference type="EMBL" id="PQAP01000187">
    <property type="protein sequence ID" value="PWB68865.1"/>
    <property type="molecule type" value="Genomic_DNA"/>
</dbReference>
<sequence length="153" mass="17103">MDAKRIQLVEQIRTAISRETERARVLEIAIRLIDSYSDDFNWTGFYMVEGDVLKVGPYIGPVTEHTVIPLGRGICGAAATRKTTVVVDDVLADPRFLACSIHTRSEIVVPLMDGERCIGEIDIDSNRIANFTAEDREMLEAIAQVVVEKLRQI</sequence>
<evidence type="ECO:0000259" key="1">
    <source>
        <dbReference type="SMART" id="SM00065"/>
    </source>
</evidence>
<evidence type="ECO:0000313" key="3">
    <source>
        <dbReference type="Proteomes" id="UP000250918"/>
    </source>
</evidence>
<dbReference type="Proteomes" id="UP000250918">
    <property type="component" value="Unassembled WGS sequence"/>
</dbReference>
<dbReference type="InterPro" id="IPR003018">
    <property type="entry name" value="GAF"/>
</dbReference>
<dbReference type="SUPFAM" id="SSF55781">
    <property type="entry name" value="GAF domain-like"/>
    <property type="match status" value="1"/>
</dbReference>
<name>A0A855WZ52_9BACT</name>
<evidence type="ECO:0000313" key="2">
    <source>
        <dbReference type="EMBL" id="PWB68865.1"/>
    </source>
</evidence>
<dbReference type="AlphaFoldDB" id="A0A855WZ52"/>
<reference evidence="2 3" key="1">
    <citation type="journal article" date="2018" name="ISME J.">
        <title>A methanotrophic archaeon couples anaerobic oxidation of methane to Fe(III) reduction.</title>
        <authorList>
            <person name="Cai C."/>
            <person name="Leu A.O."/>
            <person name="Xie G.J."/>
            <person name="Guo J."/>
            <person name="Feng Y."/>
            <person name="Zhao J.X."/>
            <person name="Tyson G.W."/>
            <person name="Yuan Z."/>
            <person name="Hu S."/>
        </authorList>
    </citation>
    <scope>NUCLEOTIDE SEQUENCE [LARGE SCALE GENOMIC DNA]</scope>
    <source>
        <strain evidence="2">FeB_12</strain>
    </source>
</reference>
<organism evidence="2 3">
    <name type="scientific">candidate division GN15 bacterium</name>
    <dbReference type="NCBI Taxonomy" id="2072418"/>
    <lineage>
        <taxon>Bacteria</taxon>
        <taxon>candidate division GN15</taxon>
    </lineage>
</organism>
<gene>
    <name evidence="2" type="ORF">C3F09_10925</name>
</gene>
<accession>A0A855WZ52</accession>
<feature type="domain" description="GAF" evidence="1">
    <location>
        <begin position="7"/>
        <end position="151"/>
    </location>
</feature>
<protein>
    <submittedName>
        <fullName evidence="2">Diguanylate cyclase</fullName>
    </submittedName>
</protein>
<dbReference type="InterPro" id="IPR029016">
    <property type="entry name" value="GAF-like_dom_sf"/>
</dbReference>
<dbReference type="Gene3D" id="3.30.450.40">
    <property type="match status" value="1"/>
</dbReference>
<comment type="caution">
    <text evidence="2">The sequence shown here is derived from an EMBL/GenBank/DDBJ whole genome shotgun (WGS) entry which is preliminary data.</text>
</comment>
<dbReference type="SMART" id="SM00065">
    <property type="entry name" value="GAF"/>
    <property type="match status" value="1"/>
</dbReference>